<evidence type="ECO:0000313" key="4">
    <source>
        <dbReference type="Proteomes" id="UP000031163"/>
    </source>
</evidence>
<dbReference type="SUPFAM" id="SSF63411">
    <property type="entry name" value="LuxS/MPP-like metallohydrolase"/>
    <property type="match status" value="2"/>
</dbReference>
<dbReference type="InterPro" id="IPR011765">
    <property type="entry name" value="Pept_M16_N"/>
</dbReference>
<organism evidence="3 4">
    <name type="scientific">Campylobacter insulaenigrae NCTC 12927</name>
    <dbReference type="NCBI Taxonomy" id="1031564"/>
    <lineage>
        <taxon>Bacteria</taxon>
        <taxon>Pseudomonadati</taxon>
        <taxon>Campylobacterota</taxon>
        <taxon>Epsilonproteobacteria</taxon>
        <taxon>Campylobacterales</taxon>
        <taxon>Campylobacteraceae</taxon>
        <taxon>Campylobacter</taxon>
    </lineage>
</organism>
<feature type="domain" description="Peptidase M16 C-terminal" evidence="2">
    <location>
        <begin position="161"/>
        <end position="336"/>
    </location>
</feature>
<dbReference type="InterPro" id="IPR050361">
    <property type="entry name" value="MPP/UQCRC_Complex"/>
</dbReference>
<dbReference type="PANTHER" id="PTHR11851">
    <property type="entry name" value="METALLOPROTEASE"/>
    <property type="match status" value="1"/>
</dbReference>
<dbReference type="HOGENOM" id="CLU_009902_6_2_7"/>
<evidence type="ECO:0000313" key="3">
    <source>
        <dbReference type="EMBL" id="AJC87637.1"/>
    </source>
</evidence>
<dbReference type="GO" id="GO:0046872">
    <property type="term" value="F:metal ion binding"/>
    <property type="evidence" value="ECO:0007669"/>
    <property type="project" value="InterPro"/>
</dbReference>
<dbReference type="RefSeq" id="WP_039649817.1">
    <property type="nucleotide sequence ID" value="NZ_CP007770.1"/>
</dbReference>
<protein>
    <submittedName>
        <fullName evidence="3">Peptidase, M16 family</fullName>
    </submittedName>
</protein>
<sequence>MLDLKIKNVNVNVIYEYEHDLPVVFFKLVFKNSGKIAEQENAGLASMFARVLNEGSSDNFFKSLEYKAITMQAESDFEHFQISIKCLKEHFSFAMEKLEELLLNVRFEEKILRRLKNLAIGELLSLNTDYDYQAKRLLNKSVFKDEIFQTGLDGSKESIEKISLKELINFMEDNLNLSNTLFVFGGDIKENEVKTYVEKIGALLDIGVQNNSKKFQLLNKNIENTEFKDTKQAYVYFCSPFDIKIDDEQMYLARIALFILGEGGFGSRLMEEIRVKRGLAYSAYAKLDVNLNYSRIFGYLQTKNENAKLAKNIIKEVFVEFVSNGVQEKEFELAKKFLVGSMPLRYESLNKRLNIMLNEYLLGLKIGHLKYEIEKIKSANLEELNNFIKKHSEIIQLSFASIENEG</sequence>
<evidence type="ECO:0000259" key="2">
    <source>
        <dbReference type="Pfam" id="PF05193"/>
    </source>
</evidence>
<proteinExistence type="predicted"/>
<dbReference type="EMBL" id="CP007770">
    <property type="protein sequence ID" value="AJC87637.1"/>
    <property type="molecule type" value="Genomic_DNA"/>
</dbReference>
<dbReference type="InterPro" id="IPR007863">
    <property type="entry name" value="Peptidase_M16_C"/>
</dbReference>
<feature type="domain" description="Peptidase M16 N-terminal" evidence="1">
    <location>
        <begin position="32"/>
        <end position="144"/>
    </location>
</feature>
<dbReference type="GeneID" id="74431471"/>
<dbReference type="Gene3D" id="3.30.830.10">
    <property type="entry name" value="Metalloenzyme, LuxS/M16 peptidase-like"/>
    <property type="match status" value="2"/>
</dbReference>
<dbReference type="STRING" id="1031564.CINS_0667"/>
<reference evidence="3 4" key="1">
    <citation type="journal article" date="2014" name="Genome Biol. Evol.">
        <title>Comparative Genomics of the Campylobacter lari Group.</title>
        <authorList>
            <person name="Miller W.G."/>
            <person name="Yee E."/>
            <person name="Chapman M.H."/>
            <person name="Smith T.P."/>
            <person name="Bono J.L."/>
            <person name="Huynh S."/>
            <person name="Parker C.T."/>
            <person name="Vandamme P."/>
            <person name="Luong K."/>
            <person name="Korlach J."/>
        </authorList>
    </citation>
    <scope>NUCLEOTIDE SEQUENCE [LARGE SCALE GENOMIC DNA]</scope>
    <source>
        <strain evidence="3 4">NCTC 12927</strain>
    </source>
</reference>
<gene>
    <name evidence="3" type="ORF">CINS_0667</name>
</gene>
<dbReference type="KEGG" id="cis:CINS_0667"/>
<accession>A0A0A8H138</accession>
<dbReference type="PANTHER" id="PTHR11851:SF225">
    <property type="entry name" value="NON-PEPTIDASE HOMOLOG YMXG"/>
    <property type="match status" value="1"/>
</dbReference>
<dbReference type="AlphaFoldDB" id="A0A0A8H138"/>
<dbReference type="Pfam" id="PF05193">
    <property type="entry name" value="Peptidase_M16_C"/>
    <property type="match status" value="1"/>
</dbReference>
<dbReference type="InterPro" id="IPR011249">
    <property type="entry name" value="Metalloenz_LuxS/M16"/>
</dbReference>
<name>A0A0A8H138_9BACT</name>
<dbReference type="Pfam" id="PF00675">
    <property type="entry name" value="Peptidase_M16"/>
    <property type="match status" value="1"/>
</dbReference>
<dbReference type="Proteomes" id="UP000031163">
    <property type="component" value="Chromosome"/>
</dbReference>
<evidence type="ECO:0000259" key="1">
    <source>
        <dbReference type="Pfam" id="PF00675"/>
    </source>
</evidence>